<feature type="transmembrane region" description="Helical" evidence="6">
    <location>
        <begin position="231"/>
        <end position="252"/>
    </location>
</feature>
<keyword evidence="5 6" id="KW-0472">Membrane</keyword>
<evidence type="ECO:0000256" key="2">
    <source>
        <dbReference type="ARBA" id="ARBA00009773"/>
    </source>
</evidence>
<feature type="transmembrane region" description="Helical" evidence="6">
    <location>
        <begin position="149"/>
        <end position="169"/>
    </location>
</feature>
<reference evidence="7 8" key="1">
    <citation type="submission" date="2020-08" db="EMBL/GenBank/DDBJ databases">
        <title>Genomic Encyclopedia of Type Strains, Phase IV (KMG-IV): sequencing the most valuable type-strain genomes for metagenomic binning, comparative biology and taxonomic classification.</title>
        <authorList>
            <person name="Goeker M."/>
        </authorList>
    </citation>
    <scope>NUCLEOTIDE SEQUENCE [LARGE SCALE GENOMIC DNA]</scope>
    <source>
        <strain evidence="7 8">DSM 106739</strain>
    </source>
</reference>
<proteinExistence type="inferred from homology"/>
<name>A0A840BTH2_9RHOO</name>
<accession>A0A840BTH2</accession>
<keyword evidence="4 6" id="KW-1133">Transmembrane helix</keyword>
<feature type="transmembrane region" description="Helical" evidence="6">
    <location>
        <begin position="63"/>
        <end position="85"/>
    </location>
</feature>
<evidence type="ECO:0000256" key="6">
    <source>
        <dbReference type="SAM" id="Phobius"/>
    </source>
</evidence>
<dbReference type="RefSeq" id="WP_183637746.1">
    <property type="nucleotide sequence ID" value="NZ_BAABLE010000008.1"/>
</dbReference>
<feature type="transmembrane region" description="Helical" evidence="6">
    <location>
        <begin position="35"/>
        <end position="56"/>
    </location>
</feature>
<dbReference type="Pfam" id="PF01594">
    <property type="entry name" value="AI-2E_transport"/>
    <property type="match status" value="1"/>
</dbReference>
<comment type="caution">
    <text evidence="7">The sequence shown here is derived from an EMBL/GenBank/DDBJ whole genome shotgun (WGS) entry which is preliminary data.</text>
</comment>
<dbReference type="Proteomes" id="UP000561045">
    <property type="component" value="Unassembled WGS sequence"/>
</dbReference>
<evidence type="ECO:0000256" key="1">
    <source>
        <dbReference type="ARBA" id="ARBA00004141"/>
    </source>
</evidence>
<evidence type="ECO:0000256" key="4">
    <source>
        <dbReference type="ARBA" id="ARBA00022989"/>
    </source>
</evidence>
<feature type="transmembrane region" description="Helical" evidence="6">
    <location>
        <begin position="302"/>
        <end position="328"/>
    </location>
</feature>
<keyword evidence="8" id="KW-1185">Reference proteome</keyword>
<evidence type="ECO:0000256" key="3">
    <source>
        <dbReference type="ARBA" id="ARBA00022692"/>
    </source>
</evidence>
<feature type="transmembrane region" description="Helical" evidence="6">
    <location>
        <begin position="200"/>
        <end position="225"/>
    </location>
</feature>
<evidence type="ECO:0000256" key="5">
    <source>
        <dbReference type="ARBA" id="ARBA00023136"/>
    </source>
</evidence>
<feature type="transmembrane region" description="Helical" evidence="6">
    <location>
        <begin position="7"/>
        <end position="29"/>
    </location>
</feature>
<comment type="similarity">
    <text evidence="2">Belongs to the autoinducer-2 exporter (AI-2E) (TC 2.A.86) family.</text>
</comment>
<keyword evidence="3 6" id="KW-0812">Transmembrane</keyword>
<evidence type="ECO:0000313" key="8">
    <source>
        <dbReference type="Proteomes" id="UP000561045"/>
    </source>
</evidence>
<gene>
    <name evidence="7" type="ORF">GGR36_004055</name>
</gene>
<dbReference type="GO" id="GO:0016020">
    <property type="term" value="C:membrane"/>
    <property type="evidence" value="ECO:0007669"/>
    <property type="project" value="UniProtKB-SubCell"/>
</dbReference>
<organism evidence="7 8">
    <name type="scientific">Niveibacterium umoris</name>
    <dbReference type="NCBI Taxonomy" id="1193620"/>
    <lineage>
        <taxon>Bacteria</taxon>
        <taxon>Pseudomonadati</taxon>
        <taxon>Pseudomonadota</taxon>
        <taxon>Betaproteobacteria</taxon>
        <taxon>Rhodocyclales</taxon>
        <taxon>Rhodocyclaceae</taxon>
        <taxon>Niveibacterium</taxon>
    </lineage>
</organism>
<comment type="subcellular location">
    <subcellularLocation>
        <location evidence="1">Membrane</location>
        <topology evidence="1">Multi-pass membrane protein</topology>
    </subcellularLocation>
</comment>
<evidence type="ECO:0000313" key="7">
    <source>
        <dbReference type="EMBL" id="MBB4014699.1"/>
    </source>
</evidence>
<dbReference type="AlphaFoldDB" id="A0A840BTH2"/>
<dbReference type="InterPro" id="IPR002549">
    <property type="entry name" value="AI-2E-like"/>
</dbReference>
<dbReference type="EMBL" id="JACIET010000003">
    <property type="protein sequence ID" value="MBB4014699.1"/>
    <property type="molecule type" value="Genomic_DNA"/>
</dbReference>
<protein>
    <submittedName>
        <fullName evidence="7">Putative PurR-regulated permease PerM</fullName>
    </submittedName>
</protein>
<feature type="transmembrane region" description="Helical" evidence="6">
    <location>
        <begin position="259"/>
        <end position="282"/>
    </location>
</feature>
<sequence length="338" mass="35945">MPSPRRATTGVEIAAWLLTGAALISVLLLHLVPPLLAGLLVFELVALISPFFARAIPNQRAKLVVVTLLSIIVVAALVGTVIAVARVLGQEVGSAAGLFGKLSLLLEDVRTVLPPWLINYLPADPDALEHSIGAWLSTHAKQLQTTGAAFGRGFVKALLGMVIGAMLALHEVQPNHASGPLATALRGCAMRLAQAFRRVVFAQFWISAINTTLTAVFLLLVLPLFGVHLPLVKTMIAITFFAGLLPVIGNLVSNTLITFIALSISVQIAAAALVFLIVVHKLEYFLNARIVGGHIDARAWELLIAMLVFESAFGLAGLIAAPVFYAFIKAELRSRGLV</sequence>